<feature type="region of interest" description="Disordered" evidence="1">
    <location>
        <begin position="131"/>
        <end position="199"/>
    </location>
</feature>
<reference evidence="2 3" key="1">
    <citation type="journal article" date="2012" name="Appl. Environ. Microbiol.">
        <title>Short-read sequencing for genomic analysis of the brown rot fungus Fibroporia radiculosa.</title>
        <authorList>
            <person name="Tang J.D."/>
            <person name="Perkins A.D."/>
            <person name="Sonstegard T.S."/>
            <person name="Schroeder S.G."/>
            <person name="Burgess S.C."/>
            <person name="Diehl S.V."/>
        </authorList>
    </citation>
    <scope>NUCLEOTIDE SEQUENCE [LARGE SCALE GENOMIC DNA]</scope>
    <source>
        <strain evidence="2 3">TFFH 294</strain>
    </source>
</reference>
<organism evidence="2 3">
    <name type="scientific">Fibroporia radiculosa</name>
    <dbReference type="NCBI Taxonomy" id="599839"/>
    <lineage>
        <taxon>Eukaryota</taxon>
        <taxon>Fungi</taxon>
        <taxon>Dikarya</taxon>
        <taxon>Basidiomycota</taxon>
        <taxon>Agaricomycotina</taxon>
        <taxon>Agaricomycetes</taxon>
        <taxon>Polyporales</taxon>
        <taxon>Fibroporiaceae</taxon>
        <taxon>Fibroporia</taxon>
    </lineage>
</organism>
<proteinExistence type="predicted"/>
<accession>J7RGG5</accession>
<dbReference type="GeneID" id="24093063"/>
<protein>
    <submittedName>
        <fullName evidence="2">Uncharacterized protein</fullName>
    </submittedName>
</protein>
<gene>
    <name evidence="2" type="ORF">FIBRA_00146</name>
</gene>
<name>J7RGG5_9APHY</name>
<feature type="compositionally biased region" description="Polar residues" evidence="1">
    <location>
        <begin position="187"/>
        <end position="199"/>
    </location>
</feature>
<dbReference type="AlphaFoldDB" id="J7RGG5"/>
<keyword evidence="3" id="KW-1185">Reference proteome</keyword>
<dbReference type="InParanoid" id="J7RGG5"/>
<dbReference type="HOGENOM" id="CLU_994108_0_0_1"/>
<sequence>MTDCASSERMGSMATPIIVSSDEEVAVNGNYDSDGSGDYVDHLAELEVIYMKRKGSLHRRVSDRIKGVKAPYTQPAVNLPLAYTLRNVPCASAASDRDLAPWPSTSVSDAPVEQFQPIPDAEYANAASTMGENNVQDDLESKPRSTTVQGKNPMHSSGTLIGPGRQTKGKCTHTKPSAFSLHPLTPANDTSSRASLNQTDTGLSATVSEDFNLRRFLMRLGLPPEQYEEKLRNVGLDSEAVVKACKSLSEYYRGELKDSLLEVGLKPAEYVIILSGLQDE</sequence>
<evidence type="ECO:0000313" key="2">
    <source>
        <dbReference type="EMBL" id="CCL98152.1"/>
    </source>
</evidence>
<dbReference type="RefSeq" id="XP_012177435.1">
    <property type="nucleotide sequence ID" value="XM_012322045.1"/>
</dbReference>
<evidence type="ECO:0000256" key="1">
    <source>
        <dbReference type="SAM" id="MobiDB-lite"/>
    </source>
</evidence>
<dbReference type="EMBL" id="HE796869">
    <property type="protein sequence ID" value="CCL98152.1"/>
    <property type="molecule type" value="Genomic_DNA"/>
</dbReference>
<feature type="compositionally biased region" description="Polar residues" evidence="1">
    <location>
        <begin position="144"/>
        <end position="159"/>
    </location>
</feature>
<evidence type="ECO:0000313" key="3">
    <source>
        <dbReference type="Proteomes" id="UP000006352"/>
    </source>
</evidence>
<dbReference type="Proteomes" id="UP000006352">
    <property type="component" value="Unassembled WGS sequence"/>
</dbReference>